<dbReference type="EMBL" id="JAEEGC010000004">
    <property type="protein sequence ID" value="MBV7271420.1"/>
    <property type="molecule type" value="Genomic_DNA"/>
</dbReference>
<dbReference type="RefSeq" id="WP_218318459.1">
    <property type="nucleotide sequence ID" value="NZ_JAEEGC010000004.1"/>
</dbReference>
<organism evidence="1 2">
    <name type="scientific">Clostridium thailandense</name>
    <dbReference type="NCBI Taxonomy" id="2794346"/>
    <lineage>
        <taxon>Bacteria</taxon>
        <taxon>Bacillati</taxon>
        <taxon>Bacillota</taxon>
        <taxon>Clostridia</taxon>
        <taxon>Eubacteriales</taxon>
        <taxon>Clostridiaceae</taxon>
        <taxon>Clostridium</taxon>
    </lineage>
</organism>
<accession>A0A949TU53</accession>
<evidence type="ECO:0000313" key="2">
    <source>
        <dbReference type="Proteomes" id="UP000694308"/>
    </source>
</evidence>
<dbReference type="Proteomes" id="UP000694308">
    <property type="component" value="Unassembled WGS sequence"/>
</dbReference>
<gene>
    <name evidence="1" type="ORF">I6U48_00605</name>
</gene>
<proteinExistence type="predicted"/>
<name>A0A949TU53_9CLOT</name>
<comment type="caution">
    <text evidence="1">The sequence shown here is derived from an EMBL/GenBank/DDBJ whole genome shotgun (WGS) entry which is preliminary data.</text>
</comment>
<protein>
    <submittedName>
        <fullName evidence="1">Uncharacterized protein</fullName>
    </submittedName>
</protein>
<keyword evidence="2" id="KW-1185">Reference proteome</keyword>
<sequence>MLKFKDFKKFFTLLVALCIFISGFYILGYICLKNNNTGNTVIIEKEVFEDSNLKKRVKDFIISHVEQIKVSDIYYNKYDYIDNHLIEAMVYNPKTEMPVLGIFDKNNNEISYLNKDSSLSYMGKMNASYPQQKILMNLYSNTKSNYDEFHQDISPDGKKILEIFSVSDYSIGSKLYDIDLQKETASYNEAFPVCWLPDSSGFVGMDDYLFIQSVRSVERKNLLKTDEIIGKLSLKEAEKEGFALQNLISGIDLKVSKDGQQAYISYQNTDNNGLTTLFIVNLKDGTFTKNTVQGIINNMMPLYPDVLLIQGKMNGKTGGFLYNIKKNNFKNIIDEKALSFQVSPDGEKIAYTLQNGNACDVHVAYINSDNISNDEVIYTDRNNISTVRWTRDSRRLSCIVNGVIYEFSFKNM</sequence>
<reference evidence="1" key="1">
    <citation type="submission" date="2020-12" db="EMBL/GenBank/DDBJ databases">
        <title>Clostridium thailandense sp. nov., a novel acetogenic bacterium isolated from peat land soil in Thailand.</title>
        <authorList>
            <person name="Chaikitkaew S."/>
            <person name="Birkeland N.K."/>
        </authorList>
    </citation>
    <scope>NUCLEOTIDE SEQUENCE</scope>
    <source>
        <strain evidence="1">PL3</strain>
    </source>
</reference>
<evidence type="ECO:0000313" key="1">
    <source>
        <dbReference type="EMBL" id="MBV7271420.1"/>
    </source>
</evidence>
<dbReference type="AlphaFoldDB" id="A0A949TU53"/>